<evidence type="ECO:0000256" key="2">
    <source>
        <dbReference type="ARBA" id="ARBA00023125"/>
    </source>
</evidence>
<dbReference type="GO" id="GO:0005634">
    <property type="term" value="C:nucleus"/>
    <property type="evidence" value="ECO:0007669"/>
    <property type="project" value="UniProtKB-SubCell"/>
</dbReference>
<sequence length="519" mass="58754">MTKPKGQAAKYSQSALEKALAAVNSKTLSVRKAAVQYGILRSTLQDKLLGRYPVKRISHTVLSAEEEAKLVKWIVMCARLGEGKDREQLCRTVQTILNSEGRVTKFTNNKPGYQWYKAFMERHKDTIRERKAMTLGEQRAQVSEKKIRAWFKHTETMLFNDGVIIGARWTFKPWEEFDADFTLTPNGWINSAVFMKWLQYTFLPAVDHLQRPVVLFLDGHSSHMTQEVHDFAQAHSITVYVLPSHSSHIVQPLDLVFFGCLKHEWKLAVKDYKAISRFAQVTKHTFTVVFADAWKKAYSPEKLINAFRASGLCPWNPNAPDYTKCEASALYALDLPPPTETIVEATSLEDPDLPPPESPSTSGDARPPPESPSTSGDARPLPDLPPPDSLSPSGDARPLPVHPLSLPQHLEMLAHPLTLPQHLEMLAHPLTLPHHLEMLAHSLIFHPLTLSHHLEMLAHSLIFHPLTLSHHLEMLTHSLIFHPLTLPHHLEMLTHSLIFHPLTLPHHLEMLTHSLIFHP</sequence>
<reference evidence="6 7" key="1">
    <citation type="submission" date="2019-01" db="EMBL/GenBank/DDBJ databases">
        <title>A draft genome assembly of the solar-powered sea slug Elysia chlorotica.</title>
        <authorList>
            <person name="Cai H."/>
            <person name="Li Q."/>
            <person name="Fang X."/>
            <person name="Li J."/>
            <person name="Curtis N.E."/>
            <person name="Altenburger A."/>
            <person name="Shibata T."/>
            <person name="Feng M."/>
            <person name="Maeda T."/>
            <person name="Schwartz J.A."/>
            <person name="Shigenobu S."/>
            <person name="Lundholm N."/>
            <person name="Nishiyama T."/>
            <person name="Yang H."/>
            <person name="Hasebe M."/>
            <person name="Li S."/>
            <person name="Pierce S.K."/>
            <person name="Wang J."/>
        </authorList>
    </citation>
    <scope>NUCLEOTIDE SEQUENCE [LARGE SCALE GENOMIC DNA]</scope>
    <source>
        <strain evidence="6">EC2010</strain>
        <tissue evidence="6">Whole organism of an adult</tissue>
    </source>
</reference>
<protein>
    <recommendedName>
        <fullName evidence="5">HTH CENPB-type domain-containing protein</fullName>
    </recommendedName>
</protein>
<accession>A0A3S1BC39</accession>
<evidence type="ECO:0000256" key="1">
    <source>
        <dbReference type="ARBA" id="ARBA00004123"/>
    </source>
</evidence>
<keyword evidence="2" id="KW-0238">DNA-binding</keyword>
<comment type="subcellular location">
    <subcellularLocation>
        <location evidence="1">Nucleus</location>
    </subcellularLocation>
</comment>
<dbReference type="PANTHER" id="PTHR19303:SF74">
    <property type="entry name" value="POGO TRANSPOSABLE ELEMENT WITH KRAB DOMAIN"/>
    <property type="match status" value="1"/>
</dbReference>
<evidence type="ECO:0000313" key="6">
    <source>
        <dbReference type="EMBL" id="RUS84742.1"/>
    </source>
</evidence>
<feature type="domain" description="HTH CENPB-type" evidence="5">
    <location>
        <begin position="54"/>
        <end position="129"/>
    </location>
</feature>
<comment type="caution">
    <text evidence="6">The sequence shown here is derived from an EMBL/GenBank/DDBJ whole genome shotgun (WGS) entry which is preliminary data.</text>
</comment>
<dbReference type="GO" id="GO:0003677">
    <property type="term" value="F:DNA binding"/>
    <property type="evidence" value="ECO:0007669"/>
    <property type="project" value="UniProtKB-KW"/>
</dbReference>
<dbReference type="Gene3D" id="3.30.420.10">
    <property type="entry name" value="Ribonuclease H-like superfamily/Ribonuclease H"/>
    <property type="match status" value="1"/>
</dbReference>
<dbReference type="PANTHER" id="PTHR19303">
    <property type="entry name" value="TRANSPOSON"/>
    <property type="match status" value="1"/>
</dbReference>
<evidence type="ECO:0000256" key="3">
    <source>
        <dbReference type="ARBA" id="ARBA00023242"/>
    </source>
</evidence>
<dbReference type="Pfam" id="PF03184">
    <property type="entry name" value="DDE_1"/>
    <property type="match status" value="1"/>
</dbReference>
<dbReference type="SUPFAM" id="SSF46689">
    <property type="entry name" value="Homeodomain-like"/>
    <property type="match status" value="1"/>
</dbReference>
<organism evidence="6 7">
    <name type="scientific">Elysia chlorotica</name>
    <name type="common">Eastern emerald elysia</name>
    <name type="synonym">Sea slug</name>
    <dbReference type="NCBI Taxonomy" id="188477"/>
    <lineage>
        <taxon>Eukaryota</taxon>
        <taxon>Metazoa</taxon>
        <taxon>Spiralia</taxon>
        <taxon>Lophotrochozoa</taxon>
        <taxon>Mollusca</taxon>
        <taxon>Gastropoda</taxon>
        <taxon>Heterobranchia</taxon>
        <taxon>Euthyneura</taxon>
        <taxon>Panpulmonata</taxon>
        <taxon>Sacoglossa</taxon>
        <taxon>Placobranchoidea</taxon>
        <taxon>Plakobranchidae</taxon>
        <taxon>Elysia</taxon>
    </lineage>
</organism>
<keyword evidence="7" id="KW-1185">Reference proteome</keyword>
<dbReference type="PROSITE" id="PS51253">
    <property type="entry name" value="HTH_CENPB"/>
    <property type="match status" value="1"/>
</dbReference>
<gene>
    <name evidence="6" type="ORF">EGW08_007484</name>
</gene>
<dbReference type="InterPro" id="IPR007889">
    <property type="entry name" value="HTH_Psq"/>
</dbReference>
<dbReference type="Proteomes" id="UP000271974">
    <property type="component" value="Unassembled WGS sequence"/>
</dbReference>
<dbReference type="InterPro" id="IPR006600">
    <property type="entry name" value="HTH_CenpB_DNA-bd_dom"/>
</dbReference>
<evidence type="ECO:0000259" key="5">
    <source>
        <dbReference type="PROSITE" id="PS51253"/>
    </source>
</evidence>
<dbReference type="SMART" id="SM00674">
    <property type="entry name" value="CENPB"/>
    <property type="match status" value="1"/>
</dbReference>
<dbReference type="OrthoDB" id="6114520at2759"/>
<dbReference type="InterPro" id="IPR036397">
    <property type="entry name" value="RNaseH_sf"/>
</dbReference>
<evidence type="ECO:0000313" key="7">
    <source>
        <dbReference type="Proteomes" id="UP000271974"/>
    </source>
</evidence>
<dbReference type="EMBL" id="RQTK01000194">
    <property type="protein sequence ID" value="RUS84742.1"/>
    <property type="molecule type" value="Genomic_DNA"/>
</dbReference>
<evidence type="ECO:0000256" key="4">
    <source>
        <dbReference type="SAM" id="MobiDB-lite"/>
    </source>
</evidence>
<proteinExistence type="predicted"/>
<name>A0A3S1BC39_ELYCH</name>
<dbReference type="InterPro" id="IPR050863">
    <property type="entry name" value="CenT-Element_Derived"/>
</dbReference>
<dbReference type="Pfam" id="PF05225">
    <property type="entry name" value="HTH_psq"/>
    <property type="match status" value="1"/>
</dbReference>
<dbReference type="Gene3D" id="1.10.10.60">
    <property type="entry name" value="Homeodomain-like"/>
    <property type="match status" value="1"/>
</dbReference>
<dbReference type="InterPro" id="IPR004875">
    <property type="entry name" value="DDE_SF_endonuclease_dom"/>
</dbReference>
<dbReference type="InterPro" id="IPR009057">
    <property type="entry name" value="Homeodomain-like_sf"/>
</dbReference>
<feature type="region of interest" description="Disordered" evidence="4">
    <location>
        <begin position="347"/>
        <end position="403"/>
    </location>
</feature>
<keyword evidence="3" id="KW-0539">Nucleus</keyword>
<dbReference type="AlphaFoldDB" id="A0A3S1BC39"/>